<dbReference type="GO" id="GO:0007062">
    <property type="term" value="P:sister chromatid cohesion"/>
    <property type="evidence" value="ECO:0007669"/>
    <property type="project" value="InterPro"/>
</dbReference>
<dbReference type="Gene3D" id="1.10.10.580">
    <property type="entry name" value="Structural maintenance of chromosome 1. Chain E"/>
    <property type="match status" value="1"/>
</dbReference>
<comment type="similarity">
    <text evidence="3">Belongs to the rad21 family.</text>
</comment>
<dbReference type="Pfam" id="PF04824">
    <property type="entry name" value="Rad21_Rec8"/>
    <property type="match status" value="1"/>
</dbReference>
<evidence type="ECO:0000256" key="4">
    <source>
        <dbReference type="ARBA" id="ARBA00022454"/>
    </source>
</evidence>
<dbReference type="InterPro" id="IPR039781">
    <property type="entry name" value="Rad21/Rec8-like"/>
</dbReference>
<dbReference type="AlphaFoldDB" id="A0A8C3U3U3"/>
<feature type="region of interest" description="Disordered" evidence="7">
    <location>
        <begin position="1"/>
        <end position="170"/>
    </location>
</feature>
<dbReference type="GO" id="GO:0030893">
    <property type="term" value="C:meiotic cohesin complex"/>
    <property type="evidence" value="ECO:0007669"/>
    <property type="project" value="TreeGrafter"/>
</dbReference>
<name>A0A8C3U3U3_CATUS</name>
<evidence type="ECO:0000256" key="7">
    <source>
        <dbReference type="SAM" id="MobiDB-lite"/>
    </source>
</evidence>
<dbReference type="Ensembl" id="ENSCUST00005007690.1">
    <property type="protein sequence ID" value="ENSCUSP00005007407.1"/>
    <property type="gene ID" value="ENSCUSG00005004605.1"/>
</dbReference>
<dbReference type="GO" id="GO:1990414">
    <property type="term" value="P:replication-born double-strand break repair via sister chromatid exchange"/>
    <property type="evidence" value="ECO:0007669"/>
    <property type="project" value="TreeGrafter"/>
</dbReference>
<feature type="domain" description="Rad21/Rec8-like protein N-terminal" evidence="9">
    <location>
        <begin position="176"/>
        <end position="228"/>
    </location>
</feature>
<dbReference type="CDD" id="cd21792">
    <property type="entry name" value="Rad21_Rec8_M_NXP1-like"/>
    <property type="match status" value="1"/>
</dbReference>
<reference evidence="10" key="1">
    <citation type="submission" date="2020-10" db="EMBL/GenBank/DDBJ databases">
        <title>Catharus ustulatus (Swainson's thrush) genome, bCatUst1, primary haplotype v2.</title>
        <authorList>
            <person name="Delmore K."/>
            <person name="Vafadar M."/>
            <person name="Formenti G."/>
            <person name="Chow W."/>
            <person name="Pelan S."/>
            <person name="Howe K."/>
            <person name="Rhie A."/>
            <person name="Mountcastle J."/>
            <person name="Haase B."/>
            <person name="Fedrigo O."/>
            <person name="Jarvis E.D."/>
        </authorList>
    </citation>
    <scope>NUCLEOTIDE SEQUENCE [LARGE SCALE GENOMIC DNA]</scope>
</reference>
<feature type="region of interest" description="Disordered" evidence="7">
    <location>
        <begin position="587"/>
        <end position="613"/>
    </location>
</feature>
<evidence type="ECO:0000259" key="8">
    <source>
        <dbReference type="Pfam" id="PF04824"/>
    </source>
</evidence>
<evidence type="ECO:0000256" key="5">
    <source>
        <dbReference type="ARBA" id="ARBA00022829"/>
    </source>
</evidence>
<reference evidence="10" key="3">
    <citation type="submission" date="2025-09" db="UniProtKB">
        <authorList>
            <consortium name="Ensembl"/>
        </authorList>
    </citation>
    <scope>IDENTIFICATION</scope>
</reference>
<evidence type="ECO:0000256" key="6">
    <source>
        <dbReference type="ARBA" id="ARBA00023242"/>
    </source>
</evidence>
<sequence>MARSRAPRGAGVGGSAGSRAAPASLRPTPSAAAAVPSRRCHRCGGRPGRGGERRRRPAAGRRAGARPGPAAPARPRCSGRGGRGAGLPEPPAAPSAAPARRGRAAPPAERPPPAPPAPRRPGRSPAPEPAPGPPAPAPPQPHPHQPPHPRPPPRPGSAAPPPAGTPWNRHRPARTKLAIALRTSGHLLLGVVRIYHRKAKYLLADCSEALTKMRTAFRPGLLDLPVENFEAAYQSITLPEEFHDFETPLPDVKAIDVAEHFTLNQSKPEEITLTEDYESSILLCDRDFDEEADALRRQSFFEGSVLTSSNSLVADPNSASTSEDKSVVQEDVYCFQNDHFGDEEDAVDMIEILLRDEKNVLDKDILDVDEARPLSQDLPENSTAIESNCADTTVKDVNHTMNETILLFQEEGFVLEPVDDTAVTQRNKKQRKRKLLVDAEKELSCQTIHKQLTNSTDLLATLDLAPPTKKTMMWKEWGGVDKLLFYPAQPMIHTQLQKLFEKCFKTDRFKMRADGIQRMSEIKEMRKEQDTTEMLPVEEPSYLQEPAHSETTRKTENDSFTLTSQNDRNESNENCGEIIEDGAAFSESSKNSLGQEAEAQQVEVPKEKTRKDSEEIRWRKRTLRLQKTLQQLKRSGMCSFSFRELCRRNNRKEAAATFYTFLVLKKQQVLKLQQHEPFADLTATAGPMFDKIRQTDQNTA</sequence>
<organism evidence="10 11">
    <name type="scientific">Catharus ustulatus</name>
    <name type="common">Russet-backed thrush</name>
    <name type="synonym">Hylocichla ustulatus</name>
    <dbReference type="NCBI Taxonomy" id="91951"/>
    <lineage>
        <taxon>Eukaryota</taxon>
        <taxon>Metazoa</taxon>
        <taxon>Chordata</taxon>
        <taxon>Craniata</taxon>
        <taxon>Vertebrata</taxon>
        <taxon>Euteleostomi</taxon>
        <taxon>Archelosauria</taxon>
        <taxon>Archosauria</taxon>
        <taxon>Dinosauria</taxon>
        <taxon>Saurischia</taxon>
        <taxon>Theropoda</taxon>
        <taxon>Coelurosauria</taxon>
        <taxon>Aves</taxon>
        <taxon>Neognathae</taxon>
        <taxon>Neoaves</taxon>
        <taxon>Telluraves</taxon>
        <taxon>Australaves</taxon>
        <taxon>Passeriformes</taxon>
        <taxon>Turdidae</taxon>
        <taxon>Catharus</taxon>
    </lineage>
</organism>
<dbReference type="GO" id="GO:0003682">
    <property type="term" value="F:chromatin binding"/>
    <property type="evidence" value="ECO:0007669"/>
    <property type="project" value="TreeGrafter"/>
</dbReference>
<keyword evidence="6" id="KW-0539">Nucleus</keyword>
<dbReference type="PANTHER" id="PTHR12585">
    <property type="entry name" value="SCC1 / RAD21 FAMILY MEMBER"/>
    <property type="match status" value="1"/>
</dbReference>
<dbReference type="GO" id="GO:0005634">
    <property type="term" value="C:nucleus"/>
    <property type="evidence" value="ECO:0007669"/>
    <property type="project" value="UniProtKB-SubCell"/>
</dbReference>
<keyword evidence="5" id="KW-0159">Chromosome partition</keyword>
<dbReference type="Pfam" id="PF04825">
    <property type="entry name" value="Rad21_Rec8_N"/>
    <property type="match status" value="1"/>
</dbReference>
<feature type="compositionally biased region" description="Basic and acidic residues" evidence="7">
    <location>
        <begin position="604"/>
        <end position="613"/>
    </location>
</feature>
<feature type="compositionally biased region" description="Basic and acidic residues" evidence="7">
    <location>
        <begin position="547"/>
        <end position="557"/>
    </location>
</feature>
<protein>
    <submittedName>
        <fullName evidence="10">RAD21 cohesin complex component like 1</fullName>
    </submittedName>
</protein>
<feature type="compositionally biased region" description="Pro residues" evidence="7">
    <location>
        <begin position="108"/>
        <end position="164"/>
    </location>
</feature>
<dbReference type="InterPro" id="IPR006910">
    <property type="entry name" value="Rad21_Rec8_N"/>
</dbReference>
<gene>
    <name evidence="10" type="primary">RAD21L1</name>
</gene>
<accession>A0A8C3U3U3</accession>
<comment type="subcellular location">
    <subcellularLocation>
        <location evidence="2">Chromosome</location>
    </subcellularLocation>
    <subcellularLocation>
        <location evidence="1">Nucleus</location>
    </subcellularLocation>
</comment>
<evidence type="ECO:0000256" key="1">
    <source>
        <dbReference type="ARBA" id="ARBA00004123"/>
    </source>
</evidence>
<dbReference type="InterPro" id="IPR049589">
    <property type="entry name" value="NXP1_M-like"/>
</dbReference>
<feature type="domain" description="Rad21/Rec8-like protein C-terminal eukaryotic" evidence="8">
    <location>
        <begin position="640"/>
        <end position="689"/>
    </location>
</feature>
<dbReference type="InterPro" id="IPR006909">
    <property type="entry name" value="Rad21/Rec8_C_eu"/>
</dbReference>
<keyword evidence="11" id="KW-1185">Reference proteome</keyword>
<keyword evidence="4" id="KW-0158">Chromosome</keyword>
<dbReference type="InterPro" id="IPR023093">
    <property type="entry name" value="ScpA-like_C"/>
</dbReference>
<dbReference type="GO" id="GO:0007059">
    <property type="term" value="P:chromosome segregation"/>
    <property type="evidence" value="ECO:0007669"/>
    <property type="project" value="UniProtKB-KW"/>
</dbReference>
<evidence type="ECO:0000313" key="10">
    <source>
        <dbReference type="Ensembl" id="ENSCUSP00005007407.1"/>
    </source>
</evidence>
<evidence type="ECO:0000256" key="2">
    <source>
        <dbReference type="ARBA" id="ARBA00004286"/>
    </source>
</evidence>
<evidence type="ECO:0000259" key="9">
    <source>
        <dbReference type="Pfam" id="PF04825"/>
    </source>
</evidence>
<feature type="region of interest" description="Disordered" evidence="7">
    <location>
        <begin position="525"/>
        <end position="573"/>
    </location>
</feature>
<dbReference type="Proteomes" id="UP000694563">
    <property type="component" value="Chromosome 17"/>
</dbReference>
<feature type="compositionally biased region" description="Low complexity" evidence="7">
    <location>
        <begin position="17"/>
        <end position="27"/>
    </location>
</feature>
<proteinExistence type="inferred from homology"/>
<dbReference type="SUPFAM" id="SSF46785">
    <property type="entry name" value="Winged helix' DNA-binding domain"/>
    <property type="match status" value="1"/>
</dbReference>
<evidence type="ECO:0000256" key="3">
    <source>
        <dbReference type="ARBA" id="ARBA00009870"/>
    </source>
</evidence>
<feature type="compositionally biased region" description="Low complexity" evidence="7">
    <location>
        <begin position="94"/>
        <end position="107"/>
    </location>
</feature>
<dbReference type="InterPro" id="IPR036390">
    <property type="entry name" value="WH_DNA-bd_sf"/>
</dbReference>
<dbReference type="PANTHER" id="PTHR12585:SF19">
    <property type="entry name" value="DOUBLE-STRAND-BREAK REPAIR PROTEIN RAD21-LIKE PROTEIN 1"/>
    <property type="match status" value="1"/>
</dbReference>
<reference evidence="10" key="2">
    <citation type="submission" date="2025-08" db="UniProtKB">
        <authorList>
            <consortium name="Ensembl"/>
        </authorList>
    </citation>
    <scope>IDENTIFICATION</scope>
</reference>
<feature type="compositionally biased region" description="Low complexity" evidence="7">
    <location>
        <begin position="60"/>
        <end position="78"/>
    </location>
</feature>
<evidence type="ECO:0000313" key="11">
    <source>
        <dbReference type="Proteomes" id="UP000694563"/>
    </source>
</evidence>